<dbReference type="Proteomes" id="UP001163046">
    <property type="component" value="Unassembled WGS sequence"/>
</dbReference>
<comment type="caution">
    <text evidence="2">The sequence shown here is derived from an EMBL/GenBank/DDBJ whole genome shotgun (WGS) entry which is preliminary data.</text>
</comment>
<dbReference type="OrthoDB" id="6090599at2759"/>
<proteinExistence type="predicted"/>
<evidence type="ECO:0000259" key="1">
    <source>
        <dbReference type="PROSITE" id="PS51020"/>
    </source>
</evidence>
<dbReference type="Pfam" id="PF06468">
    <property type="entry name" value="Spond_N"/>
    <property type="match status" value="1"/>
</dbReference>
<dbReference type="EMBL" id="MU827343">
    <property type="protein sequence ID" value="KAJ7352968.1"/>
    <property type="molecule type" value="Genomic_DNA"/>
</dbReference>
<gene>
    <name evidence="2" type="ORF">OS493_032907</name>
</gene>
<name>A0A9X0CJQ4_9CNID</name>
<protein>
    <recommendedName>
        <fullName evidence="1">Spondin domain-containing protein</fullName>
    </recommendedName>
</protein>
<organism evidence="2 3">
    <name type="scientific">Desmophyllum pertusum</name>
    <dbReference type="NCBI Taxonomy" id="174260"/>
    <lineage>
        <taxon>Eukaryota</taxon>
        <taxon>Metazoa</taxon>
        <taxon>Cnidaria</taxon>
        <taxon>Anthozoa</taxon>
        <taxon>Hexacorallia</taxon>
        <taxon>Scleractinia</taxon>
        <taxon>Caryophylliina</taxon>
        <taxon>Caryophylliidae</taxon>
        <taxon>Desmophyllum</taxon>
    </lineage>
</organism>
<sequence>MWKSGVQSASFPSGAHFSPLIGCTHNYKYKFWSPNTMASPGVQSVAETGATTTLYGELMAVKGKPNWGSTKSIKPVLVVTLLKP</sequence>
<feature type="domain" description="Spondin" evidence="1">
    <location>
        <begin position="1"/>
        <end position="84"/>
    </location>
</feature>
<dbReference type="AlphaFoldDB" id="A0A9X0CJQ4"/>
<evidence type="ECO:0000313" key="3">
    <source>
        <dbReference type="Proteomes" id="UP001163046"/>
    </source>
</evidence>
<dbReference type="Gene3D" id="2.60.40.2130">
    <property type="entry name" value="F-spondin domain"/>
    <property type="match status" value="1"/>
</dbReference>
<dbReference type="InterPro" id="IPR038678">
    <property type="entry name" value="Spondin_N_sf"/>
</dbReference>
<keyword evidence="3" id="KW-1185">Reference proteome</keyword>
<evidence type="ECO:0000313" key="2">
    <source>
        <dbReference type="EMBL" id="KAJ7352968.1"/>
    </source>
</evidence>
<dbReference type="PROSITE" id="PS51020">
    <property type="entry name" value="SPONDIN"/>
    <property type="match status" value="1"/>
</dbReference>
<reference evidence="2" key="1">
    <citation type="submission" date="2023-01" db="EMBL/GenBank/DDBJ databases">
        <title>Genome assembly of the deep-sea coral Lophelia pertusa.</title>
        <authorList>
            <person name="Herrera S."/>
            <person name="Cordes E."/>
        </authorList>
    </citation>
    <scope>NUCLEOTIDE SEQUENCE</scope>
    <source>
        <strain evidence="2">USNM1676648</strain>
        <tissue evidence="2">Polyp</tissue>
    </source>
</reference>
<dbReference type="InterPro" id="IPR009465">
    <property type="entry name" value="Spondin_N"/>
</dbReference>
<accession>A0A9X0CJQ4</accession>